<dbReference type="PROSITE" id="PS51257">
    <property type="entry name" value="PROKAR_LIPOPROTEIN"/>
    <property type="match status" value="1"/>
</dbReference>
<evidence type="ECO:0000313" key="2">
    <source>
        <dbReference type="EMBL" id="MBA5247809.1"/>
    </source>
</evidence>
<proteinExistence type="predicted"/>
<dbReference type="Pfam" id="PF20545">
    <property type="entry name" value="DUF6759"/>
    <property type="match status" value="1"/>
</dbReference>
<reference evidence="5" key="2">
    <citation type="submission" date="2020-07" db="EMBL/GenBank/DDBJ databases">
        <title>Flavobacterium sp. xlx-214.</title>
        <authorList>
            <person name="Yang C."/>
        </authorList>
    </citation>
    <scope>NUCLEOTIDE SEQUENCE [LARGE SCALE GENOMIC DNA]</scope>
    <source>
        <strain evidence="5">CX-624</strain>
    </source>
</reference>
<dbReference type="InterPro" id="IPR046647">
    <property type="entry name" value="DUF6759"/>
</dbReference>
<evidence type="ECO:0000313" key="3">
    <source>
        <dbReference type="EMBL" id="QMS97388.1"/>
    </source>
</evidence>
<reference evidence="2" key="3">
    <citation type="submission" date="2020-07" db="EMBL/GenBank/DDBJ databases">
        <authorList>
            <person name="Yang C."/>
        </authorList>
    </citation>
    <scope>NUCLEOTIDE SEQUENCE</scope>
    <source>
        <strain evidence="2">Cx-624</strain>
    </source>
</reference>
<evidence type="ECO:0000313" key="4">
    <source>
        <dbReference type="Proteomes" id="UP000515349"/>
    </source>
</evidence>
<reference evidence="3 4" key="1">
    <citation type="submission" date="2020-07" db="EMBL/GenBank/DDBJ databases">
        <title>Chryseobacterium sp.cx-624.</title>
        <authorList>
            <person name="Yang C."/>
        </authorList>
    </citation>
    <scope>NUCLEOTIDE SEQUENCE [LARGE SCALE GENOMIC DNA]</scope>
    <source>
        <strain evidence="4">cx-624</strain>
        <strain evidence="3">Cx-624</strain>
    </source>
</reference>
<protein>
    <recommendedName>
        <fullName evidence="1">DUF6759 domain-containing protein</fullName>
    </recommendedName>
</protein>
<dbReference type="AlphaFoldDB" id="A0A7D7QR17"/>
<organism evidence="3 4">
    <name type="scientific">Marnyiella aurantia</name>
    <dbReference type="NCBI Taxonomy" id="2758037"/>
    <lineage>
        <taxon>Bacteria</taxon>
        <taxon>Pseudomonadati</taxon>
        <taxon>Bacteroidota</taxon>
        <taxon>Flavobacteriia</taxon>
        <taxon>Flavobacteriales</taxon>
        <taxon>Weeksellaceae</taxon>
        <taxon>Marnyiella</taxon>
    </lineage>
</organism>
<evidence type="ECO:0000313" key="5">
    <source>
        <dbReference type="Proteomes" id="UP000539710"/>
    </source>
</evidence>
<feature type="domain" description="DUF6759" evidence="1">
    <location>
        <begin position="44"/>
        <end position="134"/>
    </location>
</feature>
<dbReference type="EMBL" id="JACEUX010000004">
    <property type="protein sequence ID" value="MBA5247809.1"/>
    <property type="molecule type" value="Genomic_DNA"/>
</dbReference>
<evidence type="ECO:0000259" key="1">
    <source>
        <dbReference type="Pfam" id="PF20545"/>
    </source>
</evidence>
<gene>
    <name evidence="3" type="ORF">H1R16_06470</name>
    <name evidence="2" type="ORF">H2507_11575</name>
</gene>
<sequence>MNKLYSIAALALVLASCAVQEDKTPIAERDEAYEFGQLMVQDSINKMDTAAESLDLLLNGSPLDNHVSLLINNNSNCNIIVRFAGDSTYNVPVRKNFRNFVVLEKGNYLVSANLCKTRYEVRKTVTESATLTLSDGK</sequence>
<dbReference type="RefSeq" id="WP_181887906.1">
    <property type="nucleotide sequence ID" value="NZ_CP059472.1"/>
</dbReference>
<accession>A0A7D7QR17</accession>
<dbReference type="Proteomes" id="UP000515349">
    <property type="component" value="Chromosome"/>
</dbReference>
<dbReference type="KEGG" id="cbau:H1R16_06470"/>
<dbReference type="Proteomes" id="UP000539710">
    <property type="component" value="Unassembled WGS sequence"/>
</dbReference>
<dbReference type="EMBL" id="CP059472">
    <property type="protein sequence ID" value="QMS97388.1"/>
    <property type="molecule type" value="Genomic_DNA"/>
</dbReference>
<name>A0A7D7QR17_9FLAO</name>
<keyword evidence="5" id="KW-1185">Reference proteome</keyword>